<reference evidence="2 3" key="1">
    <citation type="submission" date="2018-10" db="EMBL/GenBank/DDBJ databases">
        <title>Xanthobacter tagetidis genome sequencing and assembly.</title>
        <authorList>
            <person name="Maclea K.S."/>
            <person name="Goen A.E."/>
            <person name="Fatima S.A."/>
        </authorList>
    </citation>
    <scope>NUCLEOTIDE SEQUENCE [LARGE SCALE GENOMIC DNA]</scope>
    <source>
        <strain evidence="2 3">ATCC 700314</strain>
    </source>
</reference>
<dbReference type="AlphaFoldDB" id="A0A3L7AJ29"/>
<dbReference type="PANTHER" id="PTHR11884">
    <property type="entry name" value="SELECTIN LIGAND RELATED"/>
    <property type="match status" value="1"/>
</dbReference>
<dbReference type="RefSeq" id="WP_121622193.1">
    <property type="nucleotide sequence ID" value="NZ_JACIIW010000006.1"/>
</dbReference>
<name>A0A3L7AJ29_9HYPH</name>
<sequence>MKIIRVLLAAAVLAGAGSAAQAQTMSYAQAGALLAKSCGPDINRLCSNVNLGNGALHACMDQKIGQVSAQCKRDYALAKASIAQRDAAQDSIAQVCNADTARLCPGMVPQDGNLLSCLLQATRVVSPACNQAITDAGYR</sequence>
<dbReference type="InterPro" id="IPR039728">
    <property type="entry name" value="GLG1"/>
</dbReference>
<evidence type="ECO:0008006" key="4">
    <source>
        <dbReference type="Google" id="ProtNLM"/>
    </source>
</evidence>
<keyword evidence="1" id="KW-0732">Signal</keyword>
<dbReference type="OrthoDB" id="7958331at2"/>
<evidence type="ECO:0000256" key="1">
    <source>
        <dbReference type="SAM" id="SignalP"/>
    </source>
</evidence>
<organism evidence="2 3">
    <name type="scientific">Xanthobacter tagetidis</name>
    <dbReference type="NCBI Taxonomy" id="60216"/>
    <lineage>
        <taxon>Bacteria</taxon>
        <taxon>Pseudomonadati</taxon>
        <taxon>Pseudomonadota</taxon>
        <taxon>Alphaproteobacteria</taxon>
        <taxon>Hyphomicrobiales</taxon>
        <taxon>Xanthobacteraceae</taxon>
        <taxon>Xanthobacter</taxon>
    </lineage>
</organism>
<dbReference type="EMBL" id="RCTF01000003">
    <property type="protein sequence ID" value="RLP80399.1"/>
    <property type="molecule type" value="Genomic_DNA"/>
</dbReference>
<feature type="signal peptide" evidence="1">
    <location>
        <begin position="1"/>
        <end position="22"/>
    </location>
</feature>
<protein>
    <recommendedName>
        <fullName evidence="4">Cysteine rich repeat protein</fullName>
    </recommendedName>
</protein>
<feature type="chain" id="PRO_5017986651" description="Cysteine rich repeat protein" evidence="1">
    <location>
        <begin position="23"/>
        <end position="139"/>
    </location>
</feature>
<evidence type="ECO:0000313" key="2">
    <source>
        <dbReference type="EMBL" id="RLP80399.1"/>
    </source>
</evidence>
<proteinExistence type="predicted"/>
<dbReference type="PANTHER" id="PTHR11884:SF1">
    <property type="entry name" value="GOLGI APPARATUS PROTEIN 1"/>
    <property type="match status" value="1"/>
</dbReference>
<comment type="caution">
    <text evidence="2">The sequence shown here is derived from an EMBL/GenBank/DDBJ whole genome shotgun (WGS) entry which is preliminary data.</text>
</comment>
<dbReference type="Proteomes" id="UP000269692">
    <property type="component" value="Unassembled WGS sequence"/>
</dbReference>
<gene>
    <name evidence="2" type="ORF">D9R14_04855</name>
</gene>
<evidence type="ECO:0000313" key="3">
    <source>
        <dbReference type="Proteomes" id="UP000269692"/>
    </source>
</evidence>
<accession>A0A3L7AJ29</accession>
<keyword evidence="3" id="KW-1185">Reference proteome</keyword>